<reference evidence="1 2" key="1">
    <citation type="submission" date="2024-01" db="EMBL/GenBank/DDBJ databases">
        <title>The genomes of 5 underutilized Papilionoideae crops provide insights into root nodulation and disease resistanc.</title>
        <authorList>
            <person name="Jiang F."/>
        </authorList>
    </citation>
    <scope>NUCLEOTIDE SEQUENCE [LARGE SCALE GENOMIC DNA]</scope>
    <source>
        <strain evidence="1">LVBAO_FW01</strain>
        <tissue evidence="1">Leaves</tissue>
    </source>
</reference>
<dbReference type="AlphaFoldDB" id="A0AAN9MVB9"/>
<accession>A0AAN9MVB9</accession>
<dbReference type="EMBL" id="JAYMYQ010000001">
    <property type="protein sequence ID" value="KAK7361695.1"/>
    <property type="molecule type" value="Genomic_DNA"/>
</dbReference>
<proteinExistence type="predicted"/>
<sequence length="110" mass="12957">MCSEHEELELTRLVYFETQSFTYYDAPNSHFLHVNHCYHIPVSAQRELMRACDLWRLLHVVHNDVVISLHPLTLMVPILDAWNRVSALEVISNLSNNTRLWDWVIQPTSD</sequence>
<name>A0AAN9MVB9_CANGL</name>
<gene>
    <name evidence="1" type="ORF">VNO77_03769</name>
</gene>
<comment type="caution">
    <text evidence="1">The sequence shown here is derived from an EMBL/GenBank/DDBJ whole genome shotgun (WGS) entry which is preliminary data.</text>
</comment>
<evidence type="ECO:0000313" key="1">
    <source>
        <dbReference type="EMBL" id="KAK7361695.1"/>
    </source>
</evidence>
<protein>
    <submittedName>
        <fullName evidence="1">Uncharacterized protein</fullName>
    </submittedName>
</protein>
<keyword evidence="2" id="KW-1185">Reference proteome</keyword>
<dbReference type="Proteomes" id="UP001367508">
    <property type="component" value="Unassembled WGS sequence"/>
</dbReference>
<organism evidence="1 2">
    <name type="scientific">Canavalia gladiata</name>
    <name type="common">Sword bean</name>
    <name type="synonym">Dolichos gladiatus</name>
    <dbReference type="NCBI Taxonomy" id="3824"/>
    <lineage>
        <taxon>Eukaryota</taxon>
        <taxon>Viridiplantae</taxon>
        <taxon>Streptophyta</taxon>
        <taxon>Embryophyta</taxon>
        <taxon>Tracheophyta</taxon>
        <taxon>Spermatophyta</taxon>
        <taxon>Magnoliopsida</taxon>
        <taxon>eudicotyledons</taxon>
        <taxon>Gunneridae</taxon>
        <taxon>Pentapetalae</taxon>
        <taxon>rosids</taxon>
        <taxon>fabids</taxon>
        <taxon>Fabales</taxon>
        <taxon>Fabaceae</taxon>
        <taxon>Papilionoideae</taxon>
        <taxon>50 kb inversion clade</taxon>
        <taxon>NPAAA clade</taxon>
        <taxon>indigoferoid/millettioid clade</taxon>
        <taxon>Phaseoleae</taxon>
        <taxon>Canavalia</taxon>
    </lineage>
</organism>
<evidence type="ECO:0000313" key="2">
    <source>
        <dbReference type="Proteomes" id="UP001367508"/>
    </source>
</evidence>